<dbReference type="PANTHER" id="PTHR30562:SF1">
    <property type="entry name" value="UVRABC SYSTEM PROTEIN C"/>
    <property type="match status" value="1"/>
</dbReference>
<dbReference type="SUPFAM" id="SSF46600">
    <property type="entry name" value="C-terminal UvrC-binding domain of UvrB"/>
    <property type="match status" value="1"/>
</dbReference>
<dbReference type="FunFam" id="3.30.420.10:FF:000045">
    <property type="entry name" value="3'-5' exonuclease DinG"/>
    <property type="match status" value="1"/>
</dbReference>
<dbReference type="GO" id="GO:0004527">
    <property type="term" value="F:exonuclease activity"/>
    <property type="evidence" value="ECO:0007669"/>
    <property type="project" value="UniProtKB-KW"/>
</dbReference>
<accession>E2SAM6</accession>
<dbReference type="AlphaFoldDB" id="E2SAM6"/>
<dbReference type="InterPro" id="IPR012337">
    <property type="entry name" value="RNaseH-like_sf"/>
</dbReference>
<keyword evidence="1" id="KW-0378">Hydrolase</keyword>
<dbReference type="PROSITE" id="PS50164">
    <property type="entry name" value="GIY_YIG"/>
    <property type="match status" value="1"/>
</dbReference>
<dbReference type="SUPFAM" id="SSF53098">
    <property type="entry name" value="Ribonuclease H-like"/>
    <property type="match status" value="1"/>
</dbReference>
<dbReference type="SMART" id="SM00465">
    <property type="entry name" value="GIYc"/>
    <property type="match status" value="1"/>
</dbReference>
<dbReference type="NCBIfam" id="NF005907">
    <property type="entry name" value="PRK07883.1-5"/>
    <property type="match status" value="1"/>
</dbReference>
<dbReference type="RefSeq" id="WP_007078106.1">
    <property type="nucleotide sequence ID" value="NZ_CM001024.1"/>
</dbReference>
<keyword evidence="1" id="KW-0540">Nuclease</keyword>
<dbReference type="PROSITE" id="PS50151">
    <property type="entry name" value="UVR"/>
    <property type="match status" value="1"/>
</dbReference>
<dbReference type="GO" id="GO:0006289">
    <property type="term" value="P:nucleotide-excision repair"/>
    <property type="evidence" value="ECO:0007669"/>
    <property type="project" value="InterPro"/>
</dbReference>
<evidence type="ECO:0000259" key="2">
    <source>
        <dbReference type="PROSITE" id="PS50151"/>
    </source>
</evidence>
<dbReference type="GO" id="GO:0006260">
    <property type="term" value="P:DNA replication"/>
    <property type="evidence" value="ECO:0007669"/>
    <property type="project" value="InterPro"/>
</dbReference>
<dbReference type="InterPro" id="IPR036397">
    <property type="entry name" value="RNaseH_sf"/>
</dbReference>
<dbReference type="NCBIfam" id="NF005905">
    <property type="entry name" value="PRK07883.1-3"/>
    <property type="match status" value="1"/>
</dbReference>
<dbReference type="InterPro" id="IPR001943">
    <property type="entry name" value="UVR_dom"/>
</dbReference>
<keyword evidence="5" id="KW-1185">Reference proteome</keyword>
<dbReference type="GO" id="GO:0003887">
    <property type="term" value="F:DNA-directed DNA polymerase activity"/>
    <property type="evidence" value="ECO:0007669"/>
    <property type="project" value="InterPro"/>
</dbReference>
<organism evidence="4 5">
    <name type="scientific">Aeromicrobium marinum DSM 15272</name>
    <dbReference type="NCBI Taxonomy" id="585531"/>
    <lineage>
        <taxon>Bacteria</taxon>
        <taxon>Bacillati</taxon>
        <taxon>Actinomycetota</taxon>
        <taxon>Actinomycetes</taxon>
        <taxon>Propionibacteriales</taxon>
        <taxon>Nocardioidaceae</taxon>
        <taxon>Aeromicrobium</taxon>
    </lineage>
</organism>
<dbReference type="eggNOG" id="COG0322">
    <property type="taxonomic scope" value="Bacteria"/>
</dbReference>
<dbReference type="InterPro" id="IPR006054">
    <property type="entry name" value="DnaQ"/>
</dbReference>
<dbReference type="GO" id="GO:0009380">
    <property type="term" value="C:excinuclease repair complex"/>
    <property type="evidence" value="ECO:0007669"/>
    <property type="project" value="TreeGrafter"/>
</dbReference>
<dbReference type="HOGENOM" id="CLU_022933_0_0_11"/>
<protein>
    <submittedName>
        <fullName evidence="4">GIY-YIG catalytic domain protein</fullName>
    </submittedName>
</protein>
<name>E2SAM6_9ACTN</name>
<dbReference type="InterPro" id="IPR013520">
    <property type="entry name" value="Ribonucl_H"/>
</dbReference>
<dbReference type="InterPro" id="IPR050066">
    <property type="entry name" value="UvrABC_protein_C"/>
</dbReference>
<dbReference type="InterPro" id="IPR035901">
    <property type="entry name" value="GIY-YIG_endonuc_sf"/>
</dbReference>
<evidence type="ECO:0000256" key="1">
    <source>
        <dbReference type="ARBA" id="ARBA00022839"/>
    </source>
</evidence>
<dbReference type="Gene3D" id="3.30.420.10">
    <property type="entry name" value="Ribonuclease H-like superfamily/Ribonuclease H"/>
    <property type="match status" value="1"/>
</dbReference>
<dbReference type="STRING" id="585531.HMPREF0063_11084"/>
<evidence type="ECO:0000313" key="5">
    <source>
        <dbReference type="Proteomes" id="UP000003111"/>
    </source>
</evidence>
<dbReference type="EMBL" id="ACLF03000004">
    <property type="protein sequence ID" value="EFQ83422.1"/>
    <property type="molecule type" value="Genomic_DNA"/>
</dbReference>
<dbReference type="eggNOG" id="COG0847">
    <property type="taxonomic scope" value="Bacteria"/>
</dbReference>
<proteinExistence type="predicted"/>
<dbReference type="GO" id="GO:0003677">
    <property type="term" value="F:DNA binding"/>
    <property type="evidence" value="ECO:0007669"/>
    <property type="project" value="InterPro"/>
</dbReference>
<dbReference type="InterPro" id="IPR036876">
    <property type="entry name" value="UVR_dom_sf"/>
</dbReference>
<dbReference type="SMART" id="SM00479">
    <property type="entry name" value="EXOIII"/>
    <property type="match status" value="1"/>
</dbReference>
<dbReference type="Gene3D" id="3.40.1440.10">
    <property type="entry name" value="GIY-YIG endonuclease"/>
    <property type="match status" value="1"/>
</dbReference>
<gene>
    <name evidence="4" type="ORF">HMPREF0063_11084</name>
</gene>
<dbReference type="Pfam" id="PF01541">
    <property type="entry name" value="GIY-YIG"/>
    <property type="match status" value="1"/>
</dbReference>
<dbReference type="CDD" id="cd06127">
    <property type="entry name" value="DEDDh"/>
    <property type="match status" value="1"/>
</dbReference>
<dbReference type="InterPro" id="IPR047296">
    <property type="entry name" value="GIY-YIG_UvrC_Cho"/>
</dbReference>
<dbReference type="InterPro" id="IPR000305">
    <property type="entry name" value="GIY-YIG_endonuc"/>
</dbReference>
<feature type="domain" description="UVR" evidence="2">
    <location>
        <begin position="420"/>
        <end position="455"/>
    </location>
</feature>
<dbReference type="CDD" id="cd10434">
    <property type="entry name" value="GIY-YIG_UvrC_Cho"/>
    <property type="match status" value="1"/>
</dbReference>
<evidence type="ECO:0000259" key="3">
    <source>
        <dbReference type="PROSITE" id="PS50164"/>
    </source>
</evidence>
<sequence length="569" mass="62855">MDQQRAEQAWGQGSFGQGSFDDLGRLLVDVTFCVVDLETTGGSPQKGSRITEIGAVLVRGGEVLGEFQTLVNPDESIPAFITVLTGITDQMVVQAPRIAEALPSFLEFARGSVLVAHNAPFDTGFLRHAAAELQIPWPRFEVLDTALLARRVLLAGEVRNCKLGTLAAHVGATTTPNHRALSDARATVDVLHHLFERLGPLGVHSLEEARAYTSTVTPAQRRKRHLADKVPNAAGVYLFRDRADDVLYVGTSADLRRRVRTYFTRSETRSRMGEMVMLAERIETVVCATALEARVRELRLIAHHRPPYNRRSKDPARTTWVKLTQEPWPRISLVPQVRDDGADYIGPFRSRAEAVEATHAVHDTFAIRQCTDRMGRTSRRSPCVLAEMDRCLSPCDGSADPEVYAIEVGRVRSALTADPVEVVDRIGDRMRDLAADERFEDAALWRDRLQALVRGADRTHRLRELTAEPEIVAAAPHADGWEMHVVRHGRLAAAGVLPRGTEYRGWLDVLLATAETVTPGPGPAPAALVEETEVIRRWLTGDGVRLVDGTWVTPLASAARHLPPPPRWP</sequence>
<evidence type="ECO:0000313" key="4">
    <source>
        <dbReference type="EMBL" id="EFQ83422.1"/>
    </source>
</evidence>
<dbReference type="Proteomes" id="UP000003111">
    <property type="component" value="Unassembled WGS sequence"/>
</dbReference>
<keyword evidence="1" id="KW-0269">Exonuclease</keyword>
<dbReference type="PANTHER" id="PTHR30562">
    <property type="entry name" value="UVRC/OXIDOREDUCTASE"/>
    <property type="match status" value="1"/>
</dbReference>
<feature type="domain" description="GIY-YIG" evidence="3">
    <location>
        <begin position="232"/>
        <end position="310"/>
    </location>
</feature>
<dbReference type="SUPFAM" id="SSF82771">
    <property type="entry name" value="GIY-YIG endonuclease"/>
    <property type="match status" value="1"/>
</dbReference>
<dbReference type="Pfam" id="PF02151">
    <property type="entry name" value="UVR"/>
    <property type="match status" value="1"/>
</dbReference>
<reference evidence="4" key="1">
    <citation type="submission" date="2010-08" db="EMBL/GenBank/DDBJ databases">
        <authorList>
            <person name="Muzny D."/>
            <person name="Qin X."/>
            <person name="Buhay C."/>
            <person name="Dugan-Rocha S."/>
            <person name="Ding Y."/>
            <person name="Chen G."/>
            <person name="Hawes A."/>
            <person name="Holder M."/>
            <person name="Jhangiani S."/>
            <person name="Johnson A."/>
            <person name="Khan Z."/>
            <person name="Li Z."/>
            <person name="Liu W."/>
            <person name="Liu X."/>
            <person name="Perez L."/>
            <person name="Shen H."/>
            <person name="Wang Q."/>
            <person name="Watt J."/>
            <person name="Xi L."/>
            <person name="Xin Y."/>
            <person name="Zhou J."/>
            <person name="Deng J."/>
            <person name="Jiang H."/>
            <person name="Liu Y."/>
            <person name="Qu J."/>
            <person name="Song X.-Z."/>
            <person name="Zhang L."/>
            <person name="Villasana D."/>
            <person name="Johnson A."/>
            <person name="Liu J."/>
            <person name="Liyanage D."/>
            <person name="Lorensuhewa L."/>
            <person name="Robinson T."/>
            <person name="Song A."/>
            <person name="Song B.-B."/>
            <person name="Dinh H."/>
            <person name="Thornton R."/>
            <person name="Coyle M."/>
            <person name="Francisco L."/>
            <person name="Jackson L."/>
            <person name="Javaid M."/>
            <person name="Korchina V."/>
            <person name="Kovar C."/>
            <person name="Mata R."/>
            <person name="Mathew T."/>
            <person name="Ngo R."/>
            <person name="Nguyen L."/>
            <person name="Nguyen N."/>
            <person name="Okwuonu G."/>
            <person name="Ongeri F."/>
            <person name="Pham C."/>
            <person name="Simmons D."/>
            <person name="Wilczek-Boney K."/>
            <person name="Hale W."/>
            <person name="Jakkamsetti A."/>
            <person name="Pham P."/>
            <person name="Ruth R."/>
            <person name="San Lucas F."/>
            <person name="Warren J."/>
            <person name="Zhang J."/>
            <person name="Zhao Z."/>
            <person name="Zhou C."/>
            <person name="Zhu D."/>
            <person name="Lee S."/>
            <person name="Bess C."/>
            <person name="Blankenburg K."/>
            <person name="Forbes L."/>
            <person name="Fu Q."/>
            <person name="Gubbala S."/>
            <person name="Hirani K."/>
            <person name="Jayaseelan J.C."/>
            <person name="Lara F."/>
            <person name="Munidasa M."/>
            <person name="Palculict T."/>
            <person name="Patil S."/>
            <person name="Pu L.-L."/>
            <person name="Saada N."/>
            <person name="Tang L."/>
            <person name="Weissenberger G."/>
            <person name="Zhu Y."/>
            <person name="Hemphill L."/>
            <person name="Shang Y."/>
            <person name="Youmans B."/>
            <person name="Ayvaz T."/>
            <person name="Ross M."/>
            <person name="Santibanez J."/>
            <person name="Aqrawi P."/>
            <person name="Gross S."/>
            <person name="Joshi V."/>
            <person name="Fowler G."/>
            <person name="Nazareth L."/>
            <person name="Reid J."/>
            <person name="Worley K."/>
            <person name="Petrosino J."/>
            <person name="Highlander S."/>
            <person name="Gibbs R."/>
        </authorList>
    </citation>
    <scope>NUCLEOTIDE SEQUENCE [LARGE SCALE GENOMIC DNA]</scope>
    <source>
        <strain evidence="4">DSM 15272</strain>
    </source>
</reference>
<comment type="caution">
    <text evidence="4">The sequence shown here is derived from an EMBL/GenBank/DDBJ whole genome shotgun (WGS) entry which is preliminary data.</text>
</comment>
<dbReference type="OrthoDB" id="9803913at2"/>
<dbReference type="Pfam" id="PF00929">
    <property type="entry name" value="RNase_T"/>
    <property type="match status" value="1"/>
</dbReference>
<dbReference type="NCBIfam" id="TIGR00573">
    <property type="entry name" value="dnaq"/>
    <property type="match status" value="1"/>
</dbReference>